<proteinExistence type="predicted"/>
<dbReference type="AlphaFoldDB" id="A0A6M0Q3T5"/>
<dbReference type="Proteomes" id="UP000481043">
    <property type="component" value="Unassembled WGS sequence"/>
</dbReference>
<name>A0A6M0Q3T5_9BACI</name>
<protein>
    <submittedName>
        <fullName evidence="1">Uncharacterized protein</fullName>
    </submittedName>
</protein>
<keyword evidence="2" id="KW-1185">Reference proteome</keyword>
<sequence length="62" mass="7249">MFYYQNEMLVQQRMAEMEKKATHAWKFSSINKIGVFHKSSKEVLIDKDVTLPCQAKVCCATY</sequence>
<dbReference type="RefSeq" id="WP_163177872.1">
    <property type="nucleotide sequence ID" value="NZ_JAAIWM010000001.1"/>
</dbReference>
<evidence type="ECO:0000313" key="1">
    <source>
        <dbReference type="EMBL" id="NEY70872.1"/>
    </source>
</evidence>
<dbReference type="EMBL" id="JAAIWM010000001">
    <property type="protein sequence ID" value="NEY70872.1"/>
    <property type="molecule type" value="Genomic_DNA"/>
</dbReference>
<comment type="caution">
    <text evidence="1">The sequence shown here is derived from an EMBL/GenBank/DDBJ whole genome shotgun (WGS) entry which is preliminary data.</text>
</comment>
<organism evidence="1 2">
    <name type="scientific">Bacillus mesophilus</name>
    <dbReference type="NCBI Taxonomy" id="1808955"/>
    <lineage>
        <taxon>Bacteria</taxon>
        <taxon>Bacillati</taxon>
        <taxon>Bacillota</taxon>
        <taxon>Bacilli</taxon>
        <taxon>Bacillales</taxon>
        <taxon>Bacillaceae</taxon>
        <taxon>Bacillus</taxon>
    </lineage>
</organism>
<reference evidence="1 2" key="1">
    <citation type="submission" date="2020-02" db="EMBL/GenBank/DDBJ databases">
        <title>Bacillus aquiflavi sp. nov., isolated from yellow water of strong flavor Chinese baijiu in Yibin region of China.</title>
        <authorList>
            <person name="Xie J."/>
        </authorList>
    </citation>
    <scope>NUCLEOTIDE SEQUENCE [LARGE SCALE GENOMIC DNA]</scope>
    <source>
        <strain evidence="1 2">SA4</strain>
    </source>
</reference>
<accession>A0A6M0Q3T5</accession>
<gene>
    <name evidence="1" type="ORF">G4D63_03855</name>
</gene>
<evidence type="ECO:0000313" key="2">
    <source>
        <dbReference type="Proteomes" id="UP000481043"/>
    </source>
</evidence>